<dbReference type="InterPro" id="IPR008271">
    <property type="entry name" value="Ser/Thr_kinase_AS"/>
</dbReference>
<dbReference type="InterPro" id="IPR000719">
    <property type="entry name" value="Prot_kinase_dom"/>
</dbReference>
<keyword evidence="4" id="KW-0808">Transferase</keyword>
<comment type="caution">
    <text evidence="15">The sequence shown here is derived from an EMBL/GenBank/DDBJ whole genome shotgun (WGS) entry which is preliminary data.</text>
</comment>
<dbReference type="PROSITE" id="PS00107">
    <property type="entry name" value="PROTEIN_KINASE_ATP"/>
    <property type="match status" value="1"/>
</dbReference>
<dbReference type="GO" id="GO:0005524">
    <property type="term" value="F:ATP binding"/>
    <property type="evidence" value="ECO:0007669"/>
    <property type="project" value="UniProtKB-UniRule"/>
</dbReference>
<comment type="subcellular location">
    <subcellularLocation>
        <location evidence="1">Cell membrane</location>
        <topology evidence="1">Single-pass membrane protein</topology>
    </subcellularLocation>
</comment>
<dbReference type="InterPro" id="IPR047117">
    <property type="entry name" value="PERK1-13-like"/>
</dbReference>
<feature type="binding site" evidence="11">
    <location>
        <position position="213"/>
    </location>
    <ligand>
        <name>ATP</name>
        <dbReference type="ChEBI" id="CHEBI:30616"/>
    </ligand>
</feature>
<feature type="transmembrane region" description="Helical" evidence="13">
    <location>
        <begin position="100"/>
        <end position="124"/>
    </location>
</feature>
<evidence type="ECO:0000256" key="2">
    <source>
        <dbReference type="ARBA" id="ARBA00012513"/>
    </source>
</evidence>
<evidence type="ECO:0000256" key="3">
    <source>
        <dbReference type="ARBA" id="ARBA00022527"/>
    </source>
</evidence>
<dbReference type="PANTHER" id="PTHR47982">
    <property type="entry name" value="PROLINE-RICH RECEPTOR-LIKE PROTEIN KINASE PERK4"/>
    <property type="match status" value="1"/>
</dbReference>
<evidence type="ECO:0000313" key="15">
    <source>
        <dbReference type="EMBL" id="KAI5063659.1"/>
    </source>
</evidence>
<evidence type="ECO:0000256" key="1">
    <source>
        <dbReference type="ARBA" id="ARBA00004162"/>
    </source>
</evidence>
<evidence type="ECO:0000259" key="14">
    <source>
        <dbReference type="PROSITE" id="PS50011"/>
    </source>
</evidence>
<gene>
    <name evidence="15" type="ORF">GOP47_0022206</name>
</gene>
<keyword evidence="5 13" id="KW-0812">Transmembrane</keyword>
<dbReference type="Gene3D" id="1.10.510.10">
    <property type="entry name" value="Transferase(Phosphotransferase) domain 1"/>
    <property type="match status" value="1"/>
</dbReference>
<dbReference type="GO" id="GO:0005886">
    <property type="term" value="C:plasma membrane"/>
    <property type="evidence" value="ECO:0007669"/>
    <property type="project" value="UniProtKB-SubCell"/>
</dbReference>
<sequence>MLPRTDQLKNFFQLFNVPWIVTIECCECLFSSSHHPSFQENTLFLSLLLPYFWRKLKHGNILIRTHGASMNNSSPVVPIYVVNTKHTNTSAHKSGTPTGAIVGSVAGAVLLVIVTLTMVCLSLLRTKKYTSQQSETGSSDHSIEVVCAKRPDSPLVVGHGPAFPEIQTARHFTLAELELATKQWSYTNLIGGGRFGLVYKGILEDGTIVAIKKRKGFASQEFVAEVGYLAHVRHKHLVILIGYCQESDQQMVVYDYIPNGNVCSHLYDDNGHPLGQLDFKRRLSIALGAARGLEHLHALVPPLVHTDFKTSNVLVDENFVPKVTDFGISRFSTIEGEISTSTSRMHTAEFQDPELSGIQDVNERNDVYSFGVFVLELISGRKALILSRLELEQSLVNWAKYLLETRDLGALVDDKMGGQFTEEAIKSIMEVAFKCIETLAGKRPNMKEVVKDLENIMAMESQHMSGVEGLASVALGSELFLRTA</sequence>
<dbReference type="Gene3D" id="3.30.200.20">
    <property type="entry name" value="Phosphorylase Kinase, domain 1"/>
    <property type="match status" value="1"/>
</dbReference>
<dbReference type="GO" id="GO:0004674">
    <property type="term" value="F:protein serine/threonine kinase activity"/>
    <property type="evidence" value="ECO:0007669"/>
    <property type="project" value="UniProtKB-KW"/>
</dbReference>
<evidence type="ECO:0000256" key="8">
    <source>
        <dbReference type="ARBA" id="ARBA00022840"/>
    </source>
</evidence>
<proteinExistence type="inferred from homology"/>
<evidence type="ECO:0000313" key="16">
    <source>
        <dbReference type="Proteomes" id="UP000886520"/>
    </source>
</evidence>
<keyword evidence="6 11" id="KW-0547">Nucleotide-binding</keyword>
<dbReference type="PROSITE" id="PS50011">
    <property type="entry name" value="PROTEIN_KINASE_DOM"/>
    <property type="match status" value="1"/>
</dbReference>
<keyword evidence="3 12" id="KW-0723">Serine/threonine-protein kinase</keyword>
<keyword evidence="16" id="KW-1185">Reference proteome</keyword>
<evidence type="ECO:0000256" key="12">
    <source>
        <dbReference type="RuleBase" id="RU000304"/>
    </source>
</evidence>
<evidence type="ECO:0000256" key="9">
    <source>
        <dbReference type="ARBA" id="ARBA00022989"/>
    </source>
</evidence>
<dbReference type="Pfam" id="PF07714">
    <property type="entry name" value="PK_Tyr_Ser-Thr"/>
    <property type="match status" value="1"/>
</dbReference>
<evidence type="ECO:0000256" key="10">
    <source>
        <dbReference type="ARBA" id="ARBA00023136"/>
    </source>
</evidence>
<dbReference type="FunFam" id="3.30.200.20:FF:000039">
    <property type="entry name" value="receptor-like protein kinase FERONIA"/>
    <property type="match status" value="1"/>
</dbReference>
<dbReference type="Proteomes" id="UP000886520">
    <property type="component" value="Chromosome 21"/>
</dbReference>
<keyword evidence="9 13" id="KW-1133">Transmembrane helix</keyword>
<dbReference type="OrthoDB" id="4062651at2759"/>
<protein>
    <recommendedName>
        <fullName evidence="2">non-specific serine/threonine protein kinase</fullName>
        <ecNumber evidence="2">2.7.11.1</ecNumber>
    </recommendedName>
</protein>
<dbReference type="EMBL" id="JABFUD020000021">
    <property type="protein sequence ID" value="KAI5063659.1"/>
    <property type="molecule type" value="Genomic_DNA"/>
</dbReference>
<dbReference type="PROSITE" id="PS00108">
    <property type="entry name" value="PROTEIN_KINASE_ST"/>
    <property type="match status" value="1"/>
</dbReference>
<evidence type="ECO:0000256" key="13">
    <source>
        <dbReference type="SAM" id="Phobius"/>
    </source>
</evidence>
<accession>A0A9D4UAK9</accession>
<keyword evidence="10 13" id="KW-0472">Membrane</keyword>
<dbReference type="InterPro" id="IPR001245">
    <property type="entry name" value="Ser-Thr/Tyr_kinase_cat_dom"/>
</dbReference>
<comment type="similarity">
    <text evidence="12">Belongs to the protein kinase superfamily.</text>
</comment>
<organism evidence="15 16">
    <name type="scientific">Adiantum capillus-veneris</name>
    <name type="common">Maidenhair fern</name>
    <dbReference type="NCBI Taxonomy" id="13818"/>
    <lineage>
        <taxon>Eukaryota</taxon>
        <taxon>Viridiplantae</taxon>
        <taxon>Streptophyta</taxon>
        <taxon>Embryophyta</taxon>
        <taxon>Tracheophyta</taxon>
        <taxon>Polypodiopsida</taxon>
        <taxon>Polypodiidae</taxon>
        <taxon>Polypodiales</taxon>
        <taxon>Pteridineae</taxon>
        <taxon>Pteridaceae</taxon>
        <taxon>Vittarioideae</taxon>
        <taxon>Adiantum</taxon>
    </lineage>
</organism>
<dbReference type="PANTHER" id="PTHR47982:SF20">
    <property type="entry name" value="NON-SPECIFIC SERINE_THREONINE PROTEIN KINASE"/>
    <property type="match status" value="1"/>
</dbReference>
<evidence type="ECO:0000256" key="11">
    <source>
        <dbReference type="PROSITE-ProRule" id="PRU10141"/>
    </source>
</evidence>
<evidence type="ECO:0000256" key="7">
    <source>
        <dbReference type="ARBA" id="ARBA00022777"/>
    </source>
</evidence>
<evidence type="ECO:0000256" key="4">
    <source>
        <dbReference type="ARBA" id="ARBA00022679"/>
    </source>
</evidence>
<name>A0A9D4UAK9_ADICA</name>
<keyword evidence="7" id="KW-0418">Kinase</keyword>
<dbReference type="SUPFAM" id="SSF56112">
    <property type="entry name" value="Protein kinase-like (PK-like)"/>
    <property type="match status" value="1"/>
</dbReference>
<reference evidence="15" key="1">
    <citation type="submission" date="2021-01" db="EMBL/GenBank/DDBJ databases">
        <title>Adiantum capillus-veneris genome.</title>
        <authorList>
            <person name="Fang Y."/>
            <person name="Liao Q."/>
        </authorList>
    </citation>
    <scope>NUCLEOTIDE SEQUENCE</scope>
    <source>
        <strain evidence="15">H3</strain>
        <tissue evidence="15">Leaf</tissue>
    </source>
</reference>
<keyword evidence="8 11" id="KW-0067">ATP-binding</keyword>
<feature type="domain" description="Protein kinase" evidence="14">
    <location>
        <begin position="184"/>
        <end position="457"/>
    </location>
</feature>
<dbReference type="EC" id="2.7.11.1" evidence="2"/>
<evidence type="ECO:0000256" key="5">
    <source>
        <dbReference type="ARBA" id="ARBA00022692"/>
    </source>
</evidence>
<dbReference type="InterPro" id="IPR017441">
    <property type="entry name" value="Protein_kinase_ATP_BS"/>
</dbReference>
<evidence type="ECO:0000256" key="6">
    <source>
        <dbReference type="ARBA" id="ARBA00022741"/>
    </source>
</evidence>
<dbReference type="InterPro" id="IPR011009">
    <property type="entry name" value="Kinase-like_dom_sf"/>
</dbReference>
<dbReference type="AlphaFoldDB" id="A0A9D4UAK9"/>